<dbReference type="AlphaFoldDB" id="A0A6J7GCK2"/>
<proteinExistence type="predicted"/>
<evidence type="ECO:0000256" key="2">
    <source>
        <dbReference type="SAM" id="Phobius"/>
    </source>
</evidence>
<dbReference type="SMART" id="SM00978">
    <property type="entry name" value="Tim44"/>
    <property type="match status" value="1"/>
</dbReference>
<feature type="region of interest" description="Disordered" evidence="1">
    <location>
        <begin position="23"/>
        <end position="42"/>
    </location>
</feature>
<feature type="compositionally biased region" description="Gly residues" evidence="1">
    <location>
        <begin position="23"/>
        <end position="41"/>
    </location>
</feature>
<reference evidence="4" key="1">
    <citation type="submission" date="2020-05" db="EMBL/GenBank/DDBJ databases">
        <authorList>
            <person name="Chiriac C."/>
            <person name="Salcher M."/>
            <person name="Ghai R."/>
            <person name="Kavagutti S V."/>
        </authorList>
    </citation>
    <scope>NUCLEOTIDE SEQUENCE</scope>
</reference>
<evidence type="ECO:0000313" key="4">
    <source>
        <dbReference type="EMBL" id="CAB4904756.1"/>
    </source>
</evidence>
<dbReference type="InterPro" id="IPR007379">
    <property type="entry name" value="Tim44-like_dom"/>
</dbReference>
<dbReference type="Gene3D" id="3.10.450.240">
    <property type="match status" value="1"/>
</dbReference>
<dbReference type="InterPro" id="IPR032710">
    <property type="entry name" value="NTF2-like_dom_sf"/>
</dbReference>
<organism evidence="4">
    <name type="scientific">freshwater metagenome</name>
    <dbReference type="NCBI Taxonomy" id="449393"/>
    <lineage>
        <taxon>unclassified sequences</taxon>
        <taxon>metagenomes</taxon>
        <taxon>ecological metagenomes</taxon>
    </lineage>
</organism>
<name>A0A6J7GCK2_9ZZZZ</name>
<feature type="transmembrane region" description="Helical" evidence="2">
    <location>
        <begin position="50"/>
        <end position="72"/>
    </location>
</feature>
<evidence type="ECO:0000256" key="1">
    <source>
        <dbReference type="SAM" id="MobiDB-lite"/>
    </source>
</evidence>
<dbReference type="EMBL" id="CAFBMK010000031">
    <property type="protein sequence ID" value="CAB4904756.1"/>
    <property type="molecule type" value="Genomic_DNA"/>
</dbReference>
<gene>
    <name evidence="4" type="ORF">UFOPK3564_00805</name>
</gene>
<sequence length="428" mass="46163">MSVLASLLTHPLVAQAGSGSSGFSGGGGGGGGGSFSGGSGSSGASEGDGTVGLIIIVLVLLFVVGGAVLRWWTVQRRRQAQQARDREARAGAAVAAEDDPDFDADGLVARATELVVAVQHAWDARDRDALRGLIGGDLLEEWIRRLDDFDAKGWHNRVVLTGDPDVRLITLVNRGEDADDRVVFHVELPMDAWVDSPEGRKYANPKKGPSMVLSEYWTLAKHGDDWRLVSIEGDEEGGHHLTSANVLDPTEDPELAAASRTEIATEDAPTHSVAGYVSTSFRDDARAAALDLALVDDRWSPDVLRIAVDRAVAAWATAVDGPDDDLQRLADPEAVRWLLHGPDPTGKTRTVVRGPQVDDVTIVAVTDAGERGEMAVRLRYRARWYREDRDTAAVLSGDRRAETRRSNSWTFALTDDAENPWRLVRVGG</sequence>
<feature type="domain" description="Tim44-like" evidence="3">
    <location>
        <begin position="88"/>
        <end position="233"/>
    </location>
</feature>
<evidence type="ECO:0000259" key="3">
    <source>
        <dbReference type="SMART" id="SM00978"/>
    </source>
</evidence>
<accession>A0A6J7GCK2</accession>
<keyword evidence="2" id="KW-0812">Transmembrane</keyword>
<dbReference type="SUPFAM" id="SSF54427">
    <property type="entry name" value="NTF2-like"/>
    <property type="match status" value="1"/>
</dbReference>
<dbReference type="Pfam" id="PF04280">
    <property type="entry name" value="Tim44"/>
    <property type="match status" value="1"/>
</dbReference>
<protein>
    <submittedName>
        <fullName evidence="4">Unannotated protein</fullName>
    </submittedName>
</protein>
<keyword evidence="2" id="KW-1133">Transmembrane helix</keyword>
<keyword evidence="2" id="KW-0472">Membrane</keyword>